<comment type="caution">
    <text evidence="5">The sequence shown here is derived from an EMBL/GenBank/DDBJ whole genome shotgun (WGS) entry which is preliminary data.</text>
</comment>
<dbReference type="Proteomes" id="UP000252519">
    <property type="component" value="Unassembled WGS sequence"/>
</dbReference>
<dbReference type="InterPro" id="IPR002919">
    <property type="entry name" value="TIL_dom"/>
</dbReference>
<feature type="domain" description="TIL" evidence="4">
    <location>
        <begin position="18"/>
        <end position="71"/>
    </location>
</feature>
<dbReference type="Gene3D" id="2.10.25.10">
    <property type="entry name" value="Laminin"/>
    <property type="match status" value="1"/>
</dbReference>
<accession>A0A368HCH0</accession>
<keyword evidence="2" id="KW-0722">Serine protease inhibitor</keyword>
<keyword evidence="6" id="KW-1185">Reference proteome</keyword>
<dbReference type="SUPFAM" id="SSF57567">
    <property type="entry name" value="Serine protease inhibitors"/>
    <property type="match status" value="1"/>
</dbReference>
<proteinExistence type="predicted"/>
<evidence type="ECO:0000259" key="4">
    <source>
        <dbReference type="Pfam" id="PF01826"/>
    </source>
</evidence>
<dbReference type="Pfam" id="PF01826">
    <property type="entry name" value="TIL"/>
    <property type="match status" value="1"/>
</dbReference>
<dbReference type="AlphaFoldDB" id="A0A368HCH0"/>
<evidence type="ECO:0000313" key="5">
    <source>
        <dbReference type="EMBL" id="RCN53398.1"/>
    </source>
</evidence>
<name>A0A368HCH0_ANCCA</name>
<gene>
    <name evidence="5" type="ORF">ANCCAN_00463</name>
</gene>
<dbReference type="GO" id="GO:0004867">
    <property type="term" value="F:serine-type endopeptidase inhibitor activity"/>
    <property type="evidence" value="ECO:0007669"/>
    <property type="project" value="UniProtKB-KW"/>
</dbReference>
<dbReference type="InterPro" id="IPR036084">
    <property type="entry name" value="Ser_inhib-like_sf"/>
</dbReference>
<protein>
    <submittedName>
        <fullName evidence="5">Trypsin Inhibitor like cysteine rich domain protein</fullName>
    </submittedName>
</protein>
<evidence type="ECO:0000256" key="1">
    <source>
        <dbReference type="ARBA" id="ARBA00022690"/>
    </source>
</evidence>
<sequence length="71" mass="8020">MYERAGVNRVEKKYAGMCGPNEIYDKCAGNCYSTCKEPNKLCPAICGPGACRCKTGYVRRWQGECVRWDQC</sequence>
<dbReference type="InterPro" id="IPR051368">
    <property type="entry name" value="SerProtInhib-TIL_Domain"/>
</dbReference>
<dbReference type="PANTHER" id="PTHR23259:SF70">
    <property type="entry name" value="ACCESSORY GLAND PROTEIN ACP62F-RELATED"/>
    <property type="match status" value="1"/>
</dbReference>
<dbReference type="OrthoDB" id="5867530at2759"/>
<dbReference type="PANTHER" id="PTHR23259">
    <property type="entry name" value="RIDDLE"/>
    <property type="match status" value="1"/>
</dbReference>
<evidence type="ECO:0000313" key="6">
    <source>
        <dbReference type="Proteomes" id="UP000252519"/>
    </source>
</evidence>
<dbReference type="EMBL" id="JOJR01000002">
    <property type="protein sequence ID" value="RCN53398.1"/>
    <property type="molecule type" value="Genomic_DNA"/>
</dbReference>
<evidence type="ECO:0000256" key="2">
    <source>
        <dbReference type="ARBA" id="ARBA00022900"/>
    </source>
</evidence>
<keyword evidence="3" id="KW-1015">Disulfide bond</keyword>
<dbReference type="CDD" id="cd19941">
    <property type="entry name" value="TIL"/>
    <property type="match status" value="1"/>
</dbReference>
<evidence type="ECO:0000256" key="3">
    <source>
        <dbReference type="ARBA" id="ARBA00023157"/>
    </source>
</evidence>
<keyword evidence="1" id="KW-0646">Protease inhibitor</keyword>
<reference evidence="5 6" key="1">
    <citation type="submission" date="2014-10" db="EMBL/GenBank/DDBJ databases">
        <title>Draft genome of the hookworm Ancylostoma caninum.</title>
        <authorList>
            <person name="Mitreva M."/>
        </authorList>
    </citation>
    <scope>NUCLEOTIDE SEQUENCE [LARGE SCALE GENOMIC DNA]</scope>
    <source>
        <strain evidence="5 6">Baltimore</strain>
    </source>
</reference>
<organism evidence="5 6">
    <name type="scientific">Ancylostoma caninum</name>
    <name type="common">Dog hookworm</name>
    <dbReference type="NCBI Taxonomy" id="29170"/>
    <lineage>
        <taxon>Eukaryota</taxon>
        <taxon>Metazoa</taxon>
        <taxon>Ecdysozoa</taxon>
        <taxon>Nematoda</taxon>
        <taxon>Chromadorea</taxon>
        <taxon>Rhabditida</taxon>
        <taxon>Rhabditina</taxon>
        <taxon>Rhabditomorpha</taxon>
        <taxon>Strongyloidea</taxon>
        <taxon>Ancylostomatidae</taxon>
        <taxon>Ancylostomatinae</taxon>
        <taxon>Ancylostoma</taxon>
    </lineage>
</organism>